<organism evidence="2 3">
    <name type="scientific">Kaistia terrae</name>
    <dbReference type="NCBI Taxonomy" id="537017"/>
    <lineage>
        <taxon>Bacteria</taxon>
        <taxon>Pseudomonadati</taxon>
        <taxon>Pseudomonadota</taxon>
        <taxon>Alphaproteobacteria</taxon>
        <taxon>Hyphomicrobiales</taxon>
        <taxon>Kaistiaceae</taxon>
        <taxon>Kaistia</taxon>
    </lineage>
</organism>
<gene>
    <name evidence="2" type="ORF">ACFPP9_03105</name>
</gene>
<dbReference type="RefSeq" id="WP_266342769.1">
    <property type="nucleotide sequence ID" value="NZ_JAPKNH010000002.1"/>
</dbReference>
<keyword evidence="1" id="KW-1133">Transmembrane helix</keyword>
<dbReference type="SUPFAM" id="SSF53474">
    <property type="entry name" value="alpha/beta-Hydrolases"/>
    <property type="match status" value="1"/>
</dbReference>
<dbReference type="EMBL" id="JBHSML010000002">
    <property type="protein sequence ID" value="MFC5514746.1"/>
    <property type="molecule type" value="Genomic_DNA"/>
</dbReference>
<feature type="transmembrane region" description="Helical" evidence="1">
    <location>
        <begin position="159"/>
        <end position="178"/>
    </location>
</feature>
<proteinExistence type="predicted"/>
<sequence length="400" mass="45943">MTGPKTEAGRPVRRGVLYLGGYDPVTPEKFFARQARELGRFRKTWDVQAEPTPARPSEDGHVWQSEIETQGDGWSAHTDFRLLAWDDLVKDDFARPIWKRVPLSLGLLADFLFTGTIPRYFLAAWRFGLYFLAPFFFSLLFVIAAAFVTSLALRIDHWAVAWLAPVIFLLVYAGLMRWPGNRWFVSHLLDARTFMGEYMRGWRPDMEARLDRFAREILAVAATPELDELLIVGHSQGSVFALEALERALALDPGLAQRGLPISVMTVGSCVLQLGLHPAAKTLRARIQRLQGEENVEWLEFQTLTDVVNFYKTDPAKLMHLKPSPGRVFPHVLNVRIREMLQPADYSRIRNSLFRVHYQFVMGNTRRYTYDFFQICCGPIGLRERFSLREMPPARNHTET</sequence>
<comment type="caution">
    <text evidence="2">The sequence shown here is derived from an EMBL/GenBank/DDBJ whole genome shotgun (WGS) entry which is preliminary data.</text>
</comment>
<evidence type="ECO:0000256" key="1">
    <source>
        <dbReference type="SAM" id="Phobius"/>
    </source>
</evidence>
<protein>
    <submittedName>
        <fullName evidence="2">Lipase</fullName>
    </submittedName>
</protein>
<keyword evidence="3" id="KW-1185">Reference proteome</keyword>
<keyword evidence="1" id="KW-0812">Transmembrane</keyword>
<evidence type="ECO:0000313" key="2">
    <source>
        <dbReference type="EMBL" id="MFC5514746.1"/>
    </source>
</evidence>
<feature type="transmembrane region" description="Helical" evidence="1">
    <location>
        <begin position="103"/>
        <end position="122"/>
    </location>
</feature>
<dbReference type="InterPro" id="IPR029058">
    <property type="entry name" value="AB_hydrolase_fold"/>
</dbReference>
<evidence type="ECO:0000313" key="3">
    <source>
        <dbReference type="Proteomes" id="UP001596150"/>
    </source>
</evidence>
<dbReference type="Proteomes" id="UP001596150">
    <property type="component" value="Unassembled WGS sequence"/>
</dbReference>
<name>A0ABW0PQ21_9HYPH</name>
<feature type="transmembrane region" description="Helical" evidence="1">
    <location>
        <begin position="129"/>
        <end position="153"/>
    </location>
</feature>
<reference evidence="3" key="1">
    <citation type="journal article" date="2019" name="Int. J. Syst. Evol. Microbiol.">
        <title>The Global Catalogue of Microorganisms (GCM) 10K type strain sequencing project: providing services to taxonomists for standard genome sequencing and annotation.</title>
        <authorList>
            <consortium name="The Broad Institute Genomics Platform"/>
            <consortium name="The Broad Institute Genome Sequencing Center for Infectious Disease"/>
            <person name="Wu L."/>
            <person name="Ma J."/>
        </authorList>
    </citation>
    <scope>NUCLEOTIDE SEQUENCE [LARGE SCALE GENOMIC DNA]</scope>
    <source>
        <strain evidence="3">KACC 12633</strain>
    </source>
</reference>
<accession>A0ABW0PQ21</accession>
<keyword evidence="1" id="KW-0472">Membrane</keyword>